<dbReference type="EMBL" id="OV170222">
    <property type="protein sequence ID" value="CAH0721030.1"/>
    <property type="molecule type" value="Genomic_DNA"/>
</dbReference>
<protein>
    <submittedName>
        <fullName evidence="1">Uncharacterized protein</fullName>
    </submittedName>
</protein>
<dbReference type="InterPro" id="IPR011989">
    <property type="entry name" value="ARM-like"/>
</dbReference>
<evidence type="ECO:0000313" key="1">
    <source>
        <dbReference type="EMBL" id="CAH0721030.1"/>
    </source>
</evidence>
<gene>
    <name evidence="1" type="ORF">BINO364_LOCUS7177</name>
</gene>
<dbReference type="Gene3D" id="1.25.10.10">
    <property type="entry name" value="Leucine-rich Repeat Variant"/>
    <property type="match status" value="1"/>
</dbReference>
<dbReference type="OrthoDB" id="7249705at2759"/>
<proteinExistence type="predicted"/>
<evidence type="ECO:0000313" key="2">
    <source>
        <dbReference type="Proteomes" id="UP000838878"/>
    </source>
</evidence>
<name>A0A8J9VK65_9NEOP</name>
<sequence length="327" mass="37885">MSALAEELLMEERKITTPNYQTISPNEDIIDIENSLEKIEHLAVLADKSRKDGVLPIEHTEYLYEKITDTLDELVDFLKTSQNTYKFLNNKGIHRIINSIIGINYESLKKQFLIILKTLFIVAPVTTNEVIPSSIIDKLLDIFENDDNLALKAHALDIMHTWLPRNPKIQARVMKLKGLEPFYHQVTKLDISVVYTLLELFNNILQEHLIERSKSQKDKTDFETIKLYENIGLIERMSTPTVCNGLLNIFKGISVRDDLELPPVVFDLLRNIKPFCLKIYKGKAQDVNVFKSLRKKVNNNIKFDIIDAKKLLEEYIQKINGNLRDEF</sequence>
<dbReference type="Proteomes" id="UP000838878">
    <property type="component" value="Chromosome 2"/>
</dbReference>
<keyword evidence="2" id="KW-1185">Reference proteome</keyword>
<accession>A0A8J9VK65</accession>
<feature type="non-terminal residue" evidence="1">
    <location>
        <position position="327"/>
    </location>
</feature>
<reference evidence="1" key="1">
    <citation type="submission" date="2021-12" db="EMBL/GenBank/DDBJ databases">
        <authorList>
            <person name="Martin H S."/>
        </authorList>
    </citation>
    <scope>NUCLEOTIDE SEQUENCE</scope>
</reference>
<dbReference type="InterPro" id="IPR016024">
    <property type="entry name" value="ARM-type_fold"/>
</dbReference>
<dbReference type="SUPFAM" id="SSF48371">
    <property type="entry name" value="ARM repeat"/>
    <property type="match status" value="1"/>
</dbReference>
<organism evidence="1 2">
    <name type="scientific">Brenthis ino</name>
    <name type="common">lesser marbled fritillary</name>
    <dbReference type="NCBI Taxonomy" id="405034"/>
    <lineage>
        <taxon>Eukaryota</taxon>
        <taxon>Metazoa</taxon>
        <taxon>Ecdysozoa</taxon>
        <taxon>Arthropoda</taxon>
        <taxon>Hexapoda</taxon>
        <taxon>Insecta</taxon>
        <taxon>Pterygota</taxon>
        <taxon>Neoptera</taxon>
        <taxon>Endopterygota</taxon>
        <taxon>Lepidoptera</taxon>
        <taxon>Glossata</taxon>
        <taxon>Ditrysia</taxon>
        <taxon>Papilionoidea</taxon>
        <taxon>Nymphalidae</taxon>
        <taxon>Heliconiinae</taxon>
        <taxon>Argynnini</taxon>
        <taxon>Brenthis</taxon>
    </lineage>
</organism>
<dbReference type="AlphaFoldDB" id="A0A8J9VK65"/>